<evidence type="ECO:0000313" key="9">
    <source>
        <dbReference type="EMBL" id="CAF2161803.1"/>
    </source>
</evidence>
<dbReference type="PROSITE" id="PS00086">
    <property type="entry name" value="CYTOCHROME_P450"/>
    <property type="match status" value="1"/>
</dbReference>
<evidence type="ECO:0000256" key="2">
    <source>
        <dbReference type="ARBA" id="ARBA00022617"/>
    </source>
</evidence>
<organism evidence="9 10">
    <name type="scientific">Rotaria magnacalcarata</name>
    <dbReference type="NCBI Taxonomy" id="392030"/>
    <lineage>
        <taxon>Eukaryota</taxon>
        <taxon>Metazoa</taxon>
        <taxon>Spiralia</taxon>
        <taxon>Gnathifera</taxon>
        <taxon>Rotifera</taxon>
        <taxon>Eurotatoria</taxon>
        <taxon>Bdelloidea</taxon>
        <taxon>Philodinida</taxon>
        <taxon>Philodinidae</taxon>
        <taxon>Rotaria</taxon>
    </lineage>
</organism>
<evidence type="ECO:0000256" key="6">
    <source>
        <dbReference type="ARBA" id="ARBA00043906"/>
    </source>
</evidence>
<reference evidence="9" key="1">
    <citation type="submission" date="2021-02" db="EMBL/GenBank/DDBJ databases">
        <authorList>
            <person name="Nowell W R."/>
        </authorList>
    </citation>
    <scope>NUCLEOTIDE SEQUENCE</scope>
</reference>
<keyword evidence="3 7" id="KW-0479">Metal-binding</keyword>
<dbReference type="SUPFAM" id="SSF48264">
    <property type="entry name" value="Cytochrome P450"/>
    <property type="match status" value="1"/>
</dbReference>
<keyword evidence="5 7" id="KW-0408">Iron</keyword>
<evidence type="ECO:0000256" key="1">
    <source>
        <dbReference type="ARBA" id="ARBA00010617"/>
    </source>
</evidence>
<name>A0A816YMC6_9BILA</name>
<dbReference type="GO" id="GO:0020037">
    <property type="term" value="F:heme binding"/>
    <property type="evidence" value="ECO:0007669"/>
    <property type="project" value="InterPro"/>
</dbReference>
<dbReference type="PRINTS" id="PR00385">
    <property type="entry name" value="P450"/>
</dbReference>
<protein>
    <recommendedName>
        <fullName evidence="11">Cytochrome P450</fullName>
    </recommendedName>
</protein>
<dbReference type="PANTHER" id="PTHR24302">
    <property type="entry name" value="CYTOCHROME P450 FAMILY 3"/>
    <property type="match status" value="1"/>
</dbReference>
<dbReference type="InterPro" id="IPR001128">
    <property type="entry name" value="Cyt_P450"/>
</dbReference>
<dbReference type="GO" id="GO:0016705">
    <property type="term" value="F:oxidoreductase activity, acting on paired donors, with incorporation or reduction of molecular oxygen"/>
    <property type="evidence" value="ECO:0007669"/>
    <property type="project" value="InterPro"/>
</dbReference>
<keyword evidence="8" id="KW-0503">Monooxygenase</keyword>
<dbReference type="Proteomes" id="UP000663887">
    <property type="component" value="Unassembled WGS sequence"/>
</dbReference>
<evidence type="ECO:0000256" key="5">
    <source>
        <dbReference type="ARBA" id="ARBA00023004"/>
    </source>
</evidence>
<comment type="caution">
    <text evidence="9">The sequence shown here is derived from an EMBL/GenBank/DDBJ whole genome shotgun (WGS) entry which is preliminary data.</text>
</comment>
<comment type="function">
    <text evidence="6">Cytochromes P450 are a group of heme-thiolate monooxygenases. They oxidize a variety of structurally unrelated compounds, including steroids, fatty acids, and xenobiotics.</text>
</comment>
<dbReference type="Gene3D" id="1.10.630.10">
    <property type="entry name" value="Cytochrome P450"/>
    <property type="match status" value="1"/>
</dbReference>
<evidence type="ECO:0000256" key="4">
    <source>
        <dbReference type="ARBA" id="ARBA00023002"/>
    </source>
</evidence>
<dbReference type="InterPro" id="IPR017972">
    <property type="entry name" value="Cyt_P450_CS"/>
</dbReference>
<dbReference type="InterPro" id="IPR002401">
    <property type="entry name" value="Cyt_P450_E_grp-I"/>
</dbReference>
<dbReference type="GO" id="GO:0005506">
    <property type="term" value="F:iron ion binding"/>
    <property type="evidence" value="ECO:0007669"/>
    <property type="project" value="InterPro"/>
</dbReference>
<dbReference type="PRINTS" id="PR00463">
    <property type="entry name" value="EP450I"/>
</dbReference>
<proteinExistence type="inferred from homology"/>
<dbReference type="AlphaFoldDB" id="A0A816YMC6"/>
<evidence type="ECO:0008006" key="11">
    <source>
        <dbReference type="Google" id="ProtNLM"/>
    </source>
</evidence>
<dbReference type="PANTHER" id="PTHR24302:SF15">
    <property type="entry name" value="FATTY-ACID PEROXYGENASE"/>
    <property type="match status" value="1"/>
</dbReference>
<evidence type="ECO:0000313" key="10">
    <source>
        <dbReference type="Proteomes" id="UP000663887"/>
    </source>
</evidence>
<evidence type="ECO:0000256" key="7">
    <source>
        <dbReference type="PIRSR" id="PIRSR602401-1"/>
    </source>
</evidence>
<dbReference type="EMBL" id="CAJNRG010015096">
    <property type="protein sequence ID" value="CAF2161803.1"/>
    <property type="molecule type" value="Genomic_DNA"/>
</dbReference>
<dbReference type="Pfam" id="PF00067">
    <property type="entry name" value="p450"/>
    <property type="match status" value="2"/>
</dbReference>
<evidence type="ECO:0000256" key="8">
    <source>
        <dbReference type="RuleBase" id="RU000461"/>
    </source>
</evidence>
<dbReference type="InterPro" id="IPR050705">
    <property type="entry name" value="Cytochrome_P450_3A"/>
</dbReference>
<keyword evidence="4 8" id="KW-0560">Oxidoreductase</keyword>
<dbReference type="InterPro" id="IPR036396">
    <property type="entry name" value="Cyt_P450_sf"/>
</dbReference>
<gene>
    <name evidence="9" type="ORF">XDN619_LOCUS30513</name>
</gene>
<evidence type="ECO:0000256" key="3">
    <source>
        <dbReference type="ARBA" id="ARBA00022723"/>
    </source>
</evidence>
<accession>A0A816YMC6</accession>
<keyword evidence="2 7" id="KW-0349">Heme</keyword>
<comment type="similarity">
    <text evidence="1 8">Belongs to the cytochrome P450 family.</text>
</comment>
<feature type="binding site" description="axial binding residue" evidence="7">
    <location>
        <position position="500"/>
    </location>
    <ligand>
        <name>heme</name>
        <dbReference type="ChEBI" id="CHEBI:30413"/>
    </ligand>
    <ligandPart>
        <name>Fe</name>
        <dbReference type="ChEBI" id="CHEBI:18248"/>
    </ligandPart>
</feature>
<dbReference type="GO" id="GO:0008395">
    <property type="term" value="F:steroid hydroxylase activity"/>
    <property type="evidence" value="ECO:0007669"/>
    <property type="project" value="TreeGrafter"/>
</dbReference>
<comment type="cofactor">
    <cofactor evidence="7">
        <name>heme</name>
        <dbReference type="ChEBI" id="CHEBI:30413"/>
    </cofactor>
</comment>
<sequence>MLLLTGFLLITLLIIIIAYLRHIREKYSLFNRLNIPGPPPTLFFGNFFDLVKTKRLSISIKQWTEKYGRIFGYFEGHTPILVVSNPDVLQDVFVKSFSNFHSRRTFPLENRFSKTVNMFGAFGLRWKRQRTVINPTFSSAKMKNMMPLFYRSIDTFMSKMVEEHKMKQPFDIYAYFKRFTMDTIWSCCFGIETDMQNNVHNPYLFHAQKVFSEENSVKILILLSLFITELNDIWYGLHLVENYIRQWIRQMFSFTQKYIDEEPSKWIVRQAYELIDKRENFGQNNRTDLMQLMLESASKDDAIEVGRSICYIVEKQPYLFLFQDSKSFCNKTDETIMEQPIVRKLTIPEIASNVLLFMVAGYETTSTALAYAAYVLATHPKEQRQLQEHIDNYFDSETGNIRPSYDTVSKMDYLDMFIREILRMYPIAPIVINRQSTEDFRIEHIGIIPAGTSITVDIYSLHFDPALWGPVDPHRFYPERFATKRHPMAWIPFGIGPRNCVGMRFALTELKMLLICLLKKYSVIDCGDQTHKPFENLKEYIVIAPDQVIVRLQPRNEQH</sequence>